<reference evidence="3 4" key="1">
    <citation type="submission" date="2020-08" db="EMBL/GenBank/DDBJ databases">
        <title>A Genomic Blueprint of the Chicken Gut Microbiome.</title>
        <authorList>
            <person name="Gilroy R."/>
            <person name="Ravi A."/>
            <person name="Getino M."/>
            <person name="Pursley I."/>
            <person name="Horton D.L."/>
            <person name="Alikhan N.-F."/>
            <person name="Baker D."/>
            <person name="Gharbi K."/>
            <person name="Hall N."/>
            <person name="Watson M."/>
            <person name="Adriaenssens E.M."/>
            <person name="Foster-Nyarko E."/>
            <person name="Jarju S."/>
            <person name="Secka A."/>
            <person name="Antonio M."/>
            <person name="Oren A."/>
            <person name="Chaudhuri R."/>
            <person name="La Ragione R.M."/>
            <person name="Hildebrand F."/>
            <person name="Pallen M.J."/>
        </authorList>
    </citation>
    <scope>NUCLEOTIDE SEQUENCE [LARGE SCALE GENOMIC DNA]</scope>
    <source>
        <strain evidence="3 4">Sa2BUA2</strain>
    </source>
</reference>
<keyword evidence="4" id="KW-1185">Reference proteome</keyword>
<keyword evidence="2" id="KW-0732">Signal</keyword>
<evidence type="ECO:0000313" key="4">
    <source>
        <dbReference type="Proteomes" id="UP000652763"/>
    </source>
</evidence>
<dbReference type="Proteomes" id="UP000652763">
    <property type="component" value="Unassembled WGS sequence"/>
</dbReference>
<proteinExistence type="predicted"/>
<evidence type="ECO:0008006" key="5">
    <source>
        <dbReference type="Google" id="ProtNLM"/>
    </source>
</evidence>
<feature type="chain" id="PRO_5045321777" description="DUF732 domain-containing protein" evidence="2">
    <location>
        <begin position="35"/>
        <end position="247"/>
    </location>
</feature>
<sequence length="247" mass="25081">MKSGLKPPSRSRRVPGLLLVPLLTLGLASGCSFTEPATDTAPAASPSPSASSSGSGKAKPSKSSSASASPVEGGAETQEDAEAVVQSPQPAPEPEFDAAQEQFLQDKVPEGNDPNAILQVGQEHCDQLTSANALDGEAVLSELIMKPSKDTSDAIVSLCPGLLPVLEAAALGFPDGVFAVGEAAPWAEEPSVAPGTYRAYGMSTECGISVYAGSGDLIGSFDGTQPVTVGADAARVESTQCYSWSRA</sequence>
<dbReference type="PROSITE" id="PS51257">
    <property type="entry name" value="PROKAR_LIPOPROTEIN"/>
    <property type="match status" value="1"/>
</dbReference>
<accession>A0ABR8YFU0</accession>
<comment type="caution">
    <text evidence="3">The sequence shown here is derived from an EMBL/GenBank/DDBJ whole genome shotgun (WGS) entry which is preliminary data.</text>
</comment>
<name>A0ABR8YFU0_9MICC</name>
<evidence type="ECO:0000256" key="1">
    <source>
        <dbReference type="SAM" id="MobiDB-lite"/>
    </source>
</evidence>
<protein>
    <recommendedName>
        <fullName evidence="5">DUF732 domain-containing protein</fullName>
    </recommendedName>
</protein>
<evidence type="ECO:0000313" key="3">
    <source>
        <dbReference type="EMBL" id="MBD8043082.1"/>
    </source>
</evidence>
<feature type="signal peptide" evidence="2">
    <location>
        <begin position="1"/>
        <end position="34"/>
    </location>
</feature>
<feature type="region of interest" description="Disordered" evidence="1">
    <location>
        <begin position="30"/>
        <end position="95"/>
    </location>
</feature>
<organism evidence="3 4">
    <name type="scientific">Arthrobacter pullicola</name>
    <dbReference type="NCBI Taxonomy" id="2762224"/>
    <lineage>
        <taxon>Bacteria</taxon>
        <taxon>Bacillati</taxon>
        <taxon>Actinomycetota</taxon>
        <taxon>Actinomycetes</taxon>
        <taxon>Micrococcales</taxon>
        <taxon>Micrococcaceae</taxon>
        <taxon>Arthrobacter</taxon>
    </lineage>
</organism>
<dbReference type="RefSeq" id="WP_191746027.1">
    <property type="nucleotide sequence ID" value="NZ_JACSQC010000002.1"/>
</dbReference>
<dbReference type="EMBL" id="JACSQC010000002">
    <property type="protein sequence ID" value="MBD8043082.1"/>
    <property type="molecule type" value="Genomic_DNA"/>
</dbReference>
<evidence type="ECO:0000256" key="2">
    <source>
        <dbReference type="SAM" id="SignalP"/>
    </source>
</evidence>
<gene>
    <name evidence="3" type="ORF">H9638_04570</name>
</gene>
<feature type="compositionally biased region" description="Low complexity" evidence="1">
    <location>
        <begin position="41"/>
        <end position="70"/>
    </location>
</feature>